<feature type="transmembrane region" description="Helical" evidence="5">
    <location>
        <begin position="159"/>
        <end position="177"/>
    </location>
</feature>
<sequence length="234" mass="25157">MARIAYSLDAGSAVDQVKTTESKGLDVGEAPVKLDEEWANALTHGIAAIVSTIAAAFLVRAALDISVGTAIAAAAYMTSVIGTFVSSTLSHLIFRQPMLDNLRAWDQAMIYTMISGTYTPIIYAHAPDGVRDPLLITIWVAAAAGFLGKVLLRHRINSIGTISYLLLGWLPAIPLAGYVPAPLVSLMITGGVLYSIGVVLLVNDSRIKYLHAGWHLFVMMAATSHFLGIWWYTL</sequence>
<protein>
    <submittedName>
        <fullName evidence="6">UPF0073 inner membrane protein YqfA</fullName>
    </submittedName>
</protein>
<reference evidence="6 7" key="1">
    <citation type="submission" date="2024-02" db="EMBL/GenBank/DDBJ databases">
        <title>Rhodopirellula caenicola NBRC 110016.</title>
        <authorList>
            <person name="Ichikawa N."/>
            <person name="Katano-Makiyama Y."/>
            <person name="Hidaka K."/>
        </authorList>
    </citation>
    <scope>NUCLEOTIDE SEQUENCE [LARGE SCALE GENOMIC DNA]</scope>
    <source>
        <strain evidence="6 7">NBRC 110016</strain>
    </source>
</reference>
<comment type="caution">
    <text evidence="6">The sequence shown here is derived from an EMBL/GenBank/DDBJ whole genome shotgun (WGS) entry which is preliminary data.</text>
</comment>
<feature type="transmembrane region" description="Helical" evidence="5">
    <location>
        <begin position="70"/>
        <end position="94"/>
    </location>
</feature>
<keyword evidence="3 5" id="KW-1133">Transmembrane helix</keyword>
<evidence type="ECO:0000256" key="3">
    <source>
        <dbReference type="ARBA" id="ARBA00022989"/>
    </source>
</evidence>
<comment type="subcellular location">
    <subcellularLocation>
        <location evidence="1">Membrane</location>
        <topology evidence="1">Multi-pass membrane protein</topology>
    </subcellularLocation>
</comment>
<dbReference type="PANTHER" id="PTHR20855:SF3">
    <property type="entry name" value="LD03007P"/>
    <property type="match status" value="1"/>
</dbReference>
<keyword evidence="4 5" id="KW-0472">Membrane</keyword>
<dbReference type="RefSeq" id="WP_345682139.1">
    <property type="nucleotide sequence ID" value="NZ_BAABRO010000001.1"/>
</dbReference>
<proteinExistence type="predicted"/>
<evidence type="ECO:0000313" key="6">
    <source>
        <dbReference type="EMBL" id="GAA5505043.1"/>
    </source>
</evidence>
<evidence type="ECO:0000313" key="7">
    <source>
        <dbReference type="Proteomes" id="UP001416858"/>
    </source>
</evidence>
<name>A0ABP9VNP5_9BACT</name>
<organism evidence="6 7">
    <name type="scientific">Novipirellula caenicola</name>
    <dbReference type="NCBI Taxonomy" id="1536901"/>
    <lineage>
        <taxon>Bacteria</taxon>
        <taxon>Pseudomonadati</taxon>
        <taxon>Planctomycetota</taxon>
        <taxon>Planctomycetia</taxon>
        <taxon>Pirellulales</taxon>
        <taxon>Pirellulaceae</taxon>
        <taxon>Novipirellula</taxon>
    </lineage>
</organism>
<feature type="transmembrane region" description="Helical" evidence="5">
    <location>
        <begin position="183"/>
        <end position="202"/>
    </location>
</feature>
<feature type="transmembrane region" description="Helical" evidence="5">
    <location>
        <begin position="134"/>
        <end position="152"/>
    </location>
</feature>
<evidence type="ECO:0000256" key="1">
    <source>
        <dbReference type="ARBA" id="ARBA00004141"/>
    </source>
</evidence>
<dbReference type="Pfam" id="PF03006">
    <property type="entry name" value="HlyIII"/>
    <property type="match status" value="1"/>
</dbReference>
<evidence type="ECO:0000256" key="5">
    <source>
        <dbReference type="SAM" id="Phobius"/>
    </source>
</evidence>
<evidence type="ECO:0000256" key="4">
    <source>
        <dbReference type="ARBA" id="ARBA00023136"/>
    </source>
</evidence>
<keyword evidence="7" id="KW-1185">Reference proteome</keyword>
<evidence type="ECO:0000256" key="2">
    <source>
        <dbReference type="ARBA" id="ARBA00022692"/>
    </source>
</evidence>
<dbReference type="InterPro" id="IPR004254">
    <property type="entry name" value="AdipoR/HlyIII-related"/>
</dbReference>
<gene>
    <name evidence="6" type="primary">yqfA</name>
    <name evidence="6" type="ORF">Rcae01_00484</name>
</gene>
<accession>A0ABP9VNP5</accession>
<feature type="transmembrane region" description="Helical" evidence="5">
    <location>
        <begin position="214"/>
        <end position="233"/>
    </location>
</feature>
<dbReference type="EMBL" id="BAABRO010000001">
    <property type="protein sequence ID" value="GAA5505043.1"/>
    <property type="molecule type" value="Genomic_DNA"/>
</dbReference>
<feature type="transmembrane region" description="Helical" evidence="5">
    <location>
        <begin position="41"/>
        <end position="63"/>
    </location>
</feature>
<keyword evidence="2 5" id="KW-0812">Transmembrane</keyword>
<dbReference type="Proteomes" id="UP001416858">
    <property type="component" value="Unassembled WGS sequence"/>
</dbReference>
<dbReference type="PANTHER" id="PTHR20855">
    <property type="entry name" value="ADIPOR/PROGESTIN RECEPTOR-RELATED"/>
    <property type="match status" value="1"/>
</dbReference>